<dbReference type="PROSITE" id="PS50003">
    <property type="entry name" value="PH_DOMAIN"/>
    <property type="match status" value="1"/>
</dbReference>
<dbReference type="Gene3D" id="3.90.1720.10">
    <property type="entry name" value="endopeptidase domain like (from Nostoc punctiforme)"/>
    <property type="match status" value="1"/>
</dbReference>
<dbReference type="Pfam" id="PF00169">
    <property type="entry name" value="PH"/>
    <property type="match status" value="1"/>
</dbReference>
<dbReference type="SUPFAM" id="SSF50729">
    <property type="entry name" value="PH domain-like"/>
    <property type="match status" value="1"/>
</dbReference>
<dbReference type="InterPro" id="IPR001849">
    <property type="entry name" value="PH_domain"/>
</dbReference>
<evidence type="ECO:0000259" key="2">
    <source>
        <dbReference type="PROSITE" id="PS50003"/>
    </source>
</evidence>
<dbReference type="AlphaFoldDB" id="A0AAU9JDY7"/>
<dbReference type="SMART" id="SM00233">
    <property type="entry name" value="PH"/>
    <property type="match status" value="1"/>
</dbReference>
<dbReference type="Gene3D" id="2.30.29.30">
    <property type="entry name" value="Pleckstrin-homology domain (PH domain)/Phosphotyrosine-binding domain (PTB)"/>
    <property type="match status" value="1"/>
</dbReference>
<dbReference type="SUPFAM" id="SSF54001">
    <property type="entry name" value="Cysteine proteinases"/>
    <property type="match status" value="1"/>
</dbReference>
<accession>A0AAU9JDY7</accession>
<dbReference type="InterPro" id="IPR038765">
    <property type="entry name" value="Papain-like_cys_pep_sf"/>
</dbReference>
<comment type="caution">
    <text evidence="3">The sequence shown here is derived from an EMBL/GenBank/DDBJ whole genome shotgun (WGS) entry which is preliminary data.</text>
</comment>
<dbReference type="CDD" id="cd00821">
    <property type="entry name" value="PH"/>
    <property type="match status" value="1"/>
</dbReference>
<proteinExistence type="predicted"/>
<sequence length="344" mass="39739">MESASISIPQDCESPKRNLRPTASEPSHSISTRSSLSLPEKSGWLQKRSHHLFHRWQRRYFVLRDKTLYYYNKPESSQPKLSINFDLVTVDLNVDNPDNPAEITLTPFGSTKPFRLRGKNETENKDWALALIYHIEASDGFRNSKIIDKPKHKFWKTPRISEEKLKEDARTGDLLLFKSKSLKAKLKRGITRSKYDYIAMILKWGNGKIGIIETEEQGVRINMWEDFMENHENQKYKRIVYRSLEFDRNEPAMENLEIFLKEVEGKMLTASPRKSSKKGKKEEDSNEEGFFCSELVASAYKAMGLLSDDIPVSNYLPEHFSSGKQLNLINAQLGPELLLDFSLA</sequence>
<dbReference type="Proteomes" id="UP001162131">
    <property type="component" value="Unassembled WGS sequence"/>
</dbReference>
<keyword evidence="4" id="KW-1185">Reference proteome</keyword>
<organism evidence="3 4">
    <name type="scientific">Blepharisma stoltei</name>
    <dbReference type="NCBI Taxonomy" id="1481888"/>
    <lineage>
        <taxon>Eukaryota</taxon>
        <taxon>Sar</taxon>
        <taxon>Alveolata</taxon>
        <taxon>Ciliophora</taxon>
        <taxon>Postciliodesmatophora</taxon>
        <taxon>Heterotrichea</taxon>
        <taxon>Heterotrichida</taxon>
        <taxon>Blepharismidae</taxon>
        <taxon>Blepharisma</taxon>
    </lineage>
</organism>
<gene>
    <name evidence="3" type="ORF">BSTOLATCC_MIC30648</name>
</gene>
<reference evidence="3" key="1">
    <citation type="submission" date="2021-09" db="EMBL/GenBank/DDBJ databases">
        <authorList>
            <consortium name="AG Swart"/>
            <person name="Singh M."/>
            <person name="Singh A."/>
            <person name="Seah K."/>
            <person name="Emmerich C."/>
        </authorList>
    </citation>
    <scope>NUCLEOTIDE SEQUENCE</scope>
    <source>
        <strain evidence="3">ATCC30299</strain>
    </source>
</reference>
<evidence type="ECO:0000313" key="4">
    <source>
        <dbReference type="Proteomes" id="UP001162131"/>
    </source>
</evidence>
<dbReference type="EMBL" id="CAJZBQ010000030">
    <property type="protein sequence ID" value="CAG9322274.1"/>
    <property type="molecule type" value="Genomic_DNA"/>
</dbReference>
<evidence type="ECO:0000256" key="1">
    <source>
        <dbReference type="SAM" id="MobiDB-lite"/>
    </source>
</evidence>
<name>A0AAU9JDY7_9CILI</name>
<feature type="domain" description="PH" evidence="2">
    <location>
        <begin position="38"/>
        <end position="136"/>
    </location>
</feature>
<dbReference type="PANTHER" id="PTHR47112:SF1">
    <property type="entry name" value="PX DOMAIN-CONTAINING PROTEIN"/>
    <property type="match status" value="1"/>
</dbReference>
<dbReference type="PANTHER" id="PTHR47112">
    <property type="entry name" value="PX DOMAIN-CONTAINING PROTEIN"/>
    <property type="match status" value="1"/>
</dbReference>
<protein>
    <recommendedName>
        <fullName evidence="2">PH domain-containing protein</fullName>
    </recommendedName>
</protein>
<evidence type="ECO:0000313" key="3">
    <source>
        <dbReference type="EMBL" id="CAG9322274.1"/>
    </source>
</evidence>
<feature type="region of interest" description="Disordered" evidence="1">
    <location>
        <begin position="1"/>
        <end position="35"/>
    </location>
</feature>
<dbReference type="InterPro" id="IPR011993">
    <property type="entry name" value="PH-like_dom_sf"/>
</dbReference>